<reference evidence="1 2" key="1">
    <citation type="submission" date="2021-07" db="EMBL/GenBank/DDBJ databases">
        <title>The Aristolochia fimbriata genome: insights into angiosperm evolution, floral development and chemical biosynthesis.</title>
        <authorList>
            <person name="Jiao Y."/>
        </authorList>
    </citation>
    <scope>NUCLEOTIDE SEQUENCE [LARGE SCALE GENOMIC DNA]</scope>
    <source>
        <strain evidence="1">IBCAS-2021</strain>
        <tissue evidence="1">Leaf</tissue>
    </source>
</reference>
<dbReference type="EMBL" id="JAINDJ010000006">
    <property type="protein sequence ID" value="KAG9444611.1"/>
    <property type="molecule type" value="Genomic_DNA"/>
</dbReference>
<dbReference type="Proteomes" id="UP000825729">
    <property type="component" value="Unassembled WGS sequence"/>
</dbReference>
<protein>
    <submittedName>
        <fullName evidence="1">Uncharacterized protein</fullName>
    </submittedName>
</protein>
<sequence>MKLENSFVNSGEKGVAAREKLKGVLKRTYLRHWKGRANLHGDECIIYNTEESSKKLNSSVDFARLKVENATLKESMTCIEHLTTSIRRLRVSLLND</sequence>
<keyword evidence="2" id="KW-1185">Reference proteome</keyword>
<dbReference type="AlphaFoldDB" id="A0AAV7E9V0"/>
<evidence type="ECO:0000313" key="1">
    <source>
        <dbReference type="EMBL" id="KAG9444611.1"/>
    </source>
</evidence>
<dbReference type="PANTHER" id="PTHR35712:SF1">
    <property type="entry name" value="MYOSIN HEAVY CHAIN-LIKE PROTEIN"/>
    <property type="match status" value="1"/>
</dbReference>
<organism evidence="1 2">
    <name type="scientific">Aristolochia fimbriata</name>
    <name type="common">White veined hardy Dutchman's pipe vine</name>
    <dbReference type="NCBI Taxonomy" id="158543"/>
    <lineage>
        <taxon>Eukaryota</taxon>
        <taxon>Viridiplantae</taxon>
        <taxon>Streptophyta</taxon>
        <taxon>Embryophyta</taxon>
        <taxon>Tracheophyta</taxon>
        <taxon>Spermatophyta</taxon>
        <taxon>Magnoliopsida</taxon>
        <taxon>Magnoliidae</taxon>
        <taxon>Piperales</taxon>
        <taxon>Aristolochiaceae</taxon>
        <taxon>Aristolochia</taxon>
    </lineage>
</organism>
<name>A0AAV7E9V0_ARIFI</name>
<proteinExistence type="predicted"/>
<evidence type="ECO:0000313" key="2">
    <source>
        <dbReference type="Proteomes" id="UP000825729"/>
    </source>
</evidence>
<accession>A0AAV7E9V0</accession>
<dbReference type="PANTHER" id="PTHR35712">
    <property type="entry name" value="MYOSIN HEAVY CHAIN-LIKE PROTEIN"/>
    <property type="match status" value="1"/>
</dbReference>
<comment type="caution">
    <text evidence="1">The sequence shown here is derived from an EMBL/GenBank/DDBJ whole genome shotgun (WGS) entry which is preliminary data.</text>
</comment>
<gene>
    <name evidence="1" type="ORF">H6P81_015951</name>
</gene>